<dbReference type="AlphaFoldDB" id="A0A0L7KQW9"/>
<dbReference type="Proteomes" id="UP000037510">
    <property type="component" value="Unassembled WGS sequence"/>
</dbReference>
<accession>A0A0L7KQW9</accession>
<keyword evidence="4" id="KW-1185">Reference proteome</keyword>
<gene>
    <name evidence="3" type="ORF">OBRU01_22801</name>
</gene>
<proteinExistence type="predicted"/>
<feature type="compositionally biased region" description="Low complexity" evidence="1">
    <location>
        <begin position="358"/>
        <end position="395"/>
    </location>
</feature>
<evidence type="ECO:0000256" key="2">
    <source>
        <dbReference type="SAM" id="SignalP"/>
    </source>
</evidence>
<keyword evidence="2" id="KW-0732">Signal</keyword>
<feature type="region of interest" description="Disordered" evidence="1">
    <location>
        <begin position="73"/>
        <end position="110"/>
    </location>
</feature>
<protein>
    <submittedName>
        <fullName evidence="3">Uncharacterized protein</fullName>
    </submittedName>
</protein>
<feature type="region of interest" description="Disordered" evidence="1">
    <location>
        <begin position="358"/>
        <end position="410"/>
    </location>
</feature>
<feature type="region of interest" description="Disordered" evidence="1">
    <location>
        <begin position="426"/>
        <end position="450"/>
    </location>
</feature>
<evidence type="ECO:0000313" key="3">
    <source>
        <dbReference type="EMBL" id="KOB65404.1"/>
    </source>
</evidence>
<reference evidence="3 4" key="1">
    <citation type="journal article" date="2015" name="Genome Biol. Evol.">
        <title>The genome of winter moth (Operophtera brumata) provides a genomic perspective on sexual dimorphism and phenology.</title>
        <authorList>
            <person name="Derks M.F."/>
            <person name="Smit S."/>
            <person name="Salis L."/>
            <person name="Schijlen E."/>
            <person name="Bossers A."/>
            <person name="Mateman C."/>
            <person name="Pijl A.S."/>
            <person name="de Ridder D."/>
            <person name="Groenen M.A."/>
            <person name="Visser M.E."/>
            <person name="Megens H.J."/>
        </authorList>
    </citation>
    <scope>NUCLEOTIDE SEQUENCE [LARGE SCALE GENOMIC DNA]</scope>
    <source>
        <strain evidence="3">WM2013NL</strain>
        <tissue evidence="3">Head and thorax</tissue>
    </source>
</reference>
<sequence length="450" mass="50572">MIKLVLVLTVICAVIAKTQSENGYNGRPYGPYIQPMQGYTRIKRVKYSNPPQRFYSRPPVSFPNKGVFSYTPPPNYMMDNDEPPPYPGNPYPGSSRPKVSKRPTNEGLGEKDLQNFVKYLSKQDLDKILEFAGQNRDSERYRDPYEKHLDYRSTTDEYKSIYNSIQGPEKYSPKPKEDDSKIFSALVQEIDLDPKFNPHQQKKPNEYNNNIATYDDPRTSDPNPYQDKKPNENYSNLGNFVTDPTPLSAFYTDPSNHTNNAPLDTQESMQSQIAYTNTQNNGALFTDSKVMPEENLPKPLNLRDEQDFDVSFTNNVPTVVKADPSYKLENFGDLPLMNYNSKLDTLSSYHVPHYTVTSSKSLSSNAAPSPSYTAPSSYSPSSSYSSSSPARVPAVEPAPPSSAAKEQSDAHLKAVRIWSHKSKGTAYTLHDDGTLSLEKPGRPRGSYGYP</sequence>
<organism evidence="3 4">
    <name type="scientific">Operophtera brumata</name>
    <name type="common">Winter moth</name>
    <name type="synonym">Phalaena brumata</name>
    <dbReference type="NCBI Taxonomy" id="104452"/>
    <lineage>
        <taxon>Eukaryota</taxon>
        <taxon>Metazoa</taxon>
        <taxon>Ecdysozoa</taxon>
        <taxon>Arthropoda</taxon>
        <taxon>Hexapoda</taxon>
        <taxon>Insecta</taxon>
        <taxon>Pterygota</taxon>
        <taxon>Neoptera</taxon>
        <taxon>Endopterygota</taxon>
        <taxon>Lepidoptera</taxon>
        <taxon>Glossata</taxon>
        <taxon>Ditrysia</taxon>
        <taxon>Geometroidea</taxon>
        <taxon>Geometridae</taxon>
        <taxon>Larentiinae</taxon>
        <taxon>Operophtera</taxon>
    </lineage>
</organism>
<feature type="chain" id="PRO_5005572811" evidence="2">
    <location>
        <begin position="21"/>
        <end position="450"/>
    </location>
</feature>
<evidence type="ECO:0000256" key="1">
    <source>
        <dbReference type="SAM" id="MobiDB-lite"/>
    </source>
</evidence>
<comment type="caution">
    <text evidence="3">The sequence shown here is derived from an EMBL/GenBank/DDBJ whole genome shotgun (WGS) entry which is preliminary data.</text>
</comment>
<name>A0A0L7KQW9_OPEBR</name>
<feature type="signal peptide" evidence="2">
    <location>
        <begin position="1"/>
        <end position="20"/>
    </location>
</feature>
<dbReference type="EMBL" id="JTDY01007178">
    <property type="protein sequence ID" value="KOB65404.1"/>
    <property type="molecule type" value="Genomic_DNA"/>
</dbReference>
<evidence type="ECO:0000313" key="4">
    <source>
        <dbReference type="Proteomes" id="UP000037510"/>
    </source>
</evidence>
<feature type="region of interest" description="Disordered" evidence="1">
    <location>
        <begin position="193"/>
        <end position="235"/>
    </location>
</feature>